<dbReference type="AlphaFoldDB" id="A0A1H0MR33"/>
<name>A0A1H0MR33_9PSEU</name>
<feature type="repeat" description="WD" evidence="3">
    <location>
        <begin position="666"/>
        <end position="699"/>
    </location>
</feature>
<dbReference type="Pfam" id="PF20703">
    <property type="entry name" value="nSTAND1"/>
    <property type="match status" value="1"/>
</dbReference>
<dbReference type="InterPro" id="IPR036322">
    <property type="entry name" value="WD40_repeat_dom_sf"/>
</dbReference>
<evidence type="ECO:0000313" key="6">
    <source>
        <dbReference type="Proteomes" id="UP000199691"/>
    </source>
</evidence>
<reference evidence="6" key="1">
    <citation type="submission" date="2016-10" db="EMBL/GenBank/DDBJ databases">
        <authorList>
            <person name="Varghese N."/>
            <person name="Submissions S."/>
        </authorList>
    </citation>
    <scope>NUCLEOTIDE SEQUENCE [LARGE SCALE GENOMIC DNA]</scope>
    <source>
        <strain evidence="6">CGMCC 4.6609</strain>
    </source>
</reference>
<dbReference type="InterPro" id="IPR015943">
    <property type="entry name" value="WD40/YVTN_repeat-like_dom_sf"/>
</dbReference>
<dbReference type="Gene3D" id="2.130.10.10">
    <property type="entry name" value="YVTN repeat-like/Quinoprotein amine dehydrogenase"/>
    <property type="match status" value="5"/>
</dbReference>
<dbReference type="SMART" id="SM00320">
    <property type="entry name" value="WD40"/>
    <property type="match status" value="14"/>
</dbReference>
<keyword evidence="1 3" id="KW-0853">WD repeat</keyword>
<protein>
    <submittedName>
        <fullName evidence="5">WD40 repeat</fullName>
    </submittedName>
</protein>
<dbReference type="PROSITE" id="PS00678">
    <property type="entry name" value="WD_REPEATS_1"/>
    <property type="match status" value="8"/>
</dbReference>
<feature type="repeat" description="WD" evidence="3">
    <location>
        <begin position="1070"/>
        <end position="1103"/>
    </location>
</feature>
<accession>A0A1H0MR33</accession>
<feature type="repeat" description="WD" evidence="3">
    <location>
        <begin position="1116"/>
        <end position="1157"/>
    </location>
</feature>
<evidence type="ECO:0000256" key="1">
    <source>
        <dbReference type="ARBA" id="ARBA00022574"/>
    </source>
</evidence>
<feature type="domain" description="Novel STAND NTPase 1" evidence="4">
    <location>
        <begin position="122"/>
        <end position="500"/>
    </location>
</feature>
<keyword evidence="2" id="KW-0677">Repeat</keyword>
<dbReference type="Pfam" id="PF00400">
    <property type="entry name" value="WD40"/>
    <property type="match status" value="11"/>
</dbReference>
<dbReference type="SUPFAM" id="SSF50978">
    <property type="entry name" value="WD40 repeat-like"/>
    <property type="match status" value="2"/>
</dbReference>
<feature type="repeat" description="WD" evidence="3">
    <location>
        <begin position="800"/>
        <end position="841"/>
    </location>
</feature>
<organism evidence="5 6">
    <name type="scientific">Lentzea jiangxiensis</name>
    <dbReference type="NCBI Taxonomy" id="641025"/>
    <lineage>
        <taxon>Bacteria</taxon>
        <taxon>Bacillati</taxon>
        <taxon>Actinomycetota</taxon>
        <taxon>Actinomycetes</taxon>
        <taxon>Pseudonocardiales</taxon>
        <taxon>Pseudonocardiaceae</taxon>
        <taxon>Lentzea</taxon>
    </lineage>
</organism>
<feature type="repeat" description="WD" evidence="3">
    <location>
        <begin position="621"/>
        <end position="662"/>
    </location>
</feature>
<dbReference type="InterPro" id="IPR027417">
    <property type="entry name" value="P-loop_NTPase"/>
</dbReference>
<feature type="repeat" description="WD" evidence="3">
    <location>
        <begin position="721"/>
        <end position="745"/>
    </location>
</feature>
<dbReference type="InterPro" id="IPR019775">
    <property type="entry name" value="WD40_repeat_CS"/>
</dbReference>
<dbReference type="STRING" id="641025.SAMN05421507_10490"/>
<dbReference type="RefSeq" id="WP_245733420.1">
    <property type="nucleotide sequence ID" value="NZ_FNIX01000004.1"/>
</dbReference>
<dbReference type="InterPro" id="IPR020472">
    <property type="entry name" value="WD40_PAC1"/>
</dbReference>
<feature type="repeat" description="WD" evidence="3">
    <location>
        <begin position="843"/>
        <end position="876"/>
    </location>
</feature>
<dbReference type="PRINTS" id="PR00320">
    <property type="entry name" value="GPROTEINBRPT"/>
</dbReference>
<dbReference type="CDD" id="cd00200">
    <property type="entry name" value="WD40"/>
    <property type="match status" value="2"/>
</dbReference>
<evidence type="ECO:0000256" key="3">
    <source>
        <dbReference type="PROSITE-ProRule" id="PRU00221"/>
    </source>
</evidence>
<dbReference type="PANTHER" id="PTHR22847:SF637">
    <property type="entry name" value="WD REPEAT DOMAIN 5B"/>
    <property type="match status" value="1"/>
</dbReference>
<dbReference type="PANTHER" id="PTHR22847">
    <property type="entry name" value="WD40 REPEAT PROTEIN"/>
    <property type="match status" value="1"/>
</dbReference>
<dbReference type="InterPro" id="IPR001680">
    <property type="entry name" value="WD40_rpt"/>
</dbReference>
<proteinExistence type="predicted"/>
<feature type="repeat" description="WD" evidence="3">
    <location>
        <begin position="1161"/>
        <end position="1202"/>
    </location>
</feature>
<dbReference type="Proteomes" id="UP000199691">
    <property type="component" value="Unassembled WGS sequence"/>
</dbReference>
<feature type="repeat" description="WD" evidence="3">
    <location>
        <begin position="757"/>
        <end position="798"/>
    </location>
</feature>
<evidence type="ECO:0000259" key="4">
    <source>
        <dbReference type="Pfam" id="PF20703"/>
    </source>
</evidence>
<dbReference type="PROSITE" id="PS50294">
    <property type="entry name" value="WD_REPEATS_REGION"/>
    <property type="match status" value="11"/>
</dbReference>
<dbReference type="PROSITE" id="PS50082">
    <property type="entry name" value="WD_REPEATS_2"/>
    <property type="match status" value="11"/>
</dbReference>
<sequence length="1276" mass="137296">MGPRGVFAERFALLYAEAGDPPLKRVTESVARARRADERGRPLRVPAQRVSDWRRGRNVPARFSGLSAVLEVLVGEARKRRPQPAVEGLYELDAWRALWEEALASPATETGTPAQEDSAVCPYMGLSAFGPDDANWFFGRERATKALLGRMDDNGITMLVGASGAGKSSLMKAGVIPRLDKEVVVISPGTDPLKEFGLRLPELAHALEAAAEQDLPAGFAHDVQAAVGDRVVIVDQFEEAFTLGGDEERLRVFVQALHVAAEKTAVVLGVRADFYARCLDFPELSEALQSRQMVLGAMSAAEVRDAVTNPARAAGLQLEAGLVDLMLRDLGTHNRRGKDAYDAGALPLLSHALLVTWQRRQAGRLTIAGYRAAGGIQGAVAATAERAWADLDEPARAAARQLLLRLVRVGDDTQDTRRRSSRHSLLEASTSLPAAERALEVLTHARLITADAGSVEITHEALLQAWPRLRSWIDEDRAGNLTRQRLEEDAATWAAHDRDSSLLYRGARLEGVRQQRDVTTVAKEFVRTSERQHRKSVWLRRSAISLVVVFALIAASAAVIAVRQRNDAVFRQVVAEADRLADTDPSVAAQLLLAAHRMRPDDLDVGSKLLANQQTPLAVPLQGHTGAVYLTSFTKDGTVLATASYDRTARLWDVRDRSNPKPLAVINGHTDWLTSAVFSPDDRVLATTGNDRTIRLWDIGDKANPRHVKTIDTGNGTSYLLEFSPDGRTLAAANEDKTARLWDVSAPADPKPLGEPLRGATAAVRTLAFTRDGRTLATSGDDQTIRLWDVATRTPVGKPMSGHTNGVHSVTFSPDGRLLASAADDTTVRLWDAATQAAVGDPLVGHTAGVWSVKFRPDGLVLASGAVDGTARLWNVTDPVNANQIGKPLAAPSGGVFAVGFTPDGRTLATGAGENSVRLWSLPEHVVPVPAGNAGVVSFSRDGELLATADGTGGKDGKTARLWDTTDPFRPRFLGSAKVSPDRGSVRVQLSPDGKVLGTFAGEKTLQLWDTSDPARITPLTEPIVLGTRFANQLVFSPDGKLLVTSADDESVQLWDVSDPANPLELGEPLPGHDGYVNDTAFSPDGRTMVTASSDRMVRLWDVTDPGAPRLLGKPLEDHHEPVQRAVFTPDGATLVTGGTDKAIRLWDVRDREEPVAIGVLTGQTQQVFSLSVTPDGKTLASGSSDKTFRLWDISDPASATPLGQPMALASGAEPNVQFRPGTSVLVLSGTGDGLLRAWDVDVAHEAERICATTRGALTEKLWQSRLPQVEFQHPC</sequence>
<dbReference type="InterPro" id="IPR049052">
    <property type="entry name" value="nSTAND1"/>
</dbReference>
<evidence type="ECO:0000313" key="5">
    <source>
        <dbReference type="EMBL" id="SDO82861.1"/>
    </source>
</evidence>
<feature type="repeat" description="WD" evidence="3">
    <location>
        <begin position="889"/>
        <end position="922"/>
    </location>
</feature>
<feature type="repeat" description="WD" evidence="3">
    <location>
        <begin position="1034"/>
        <end position="1058"/>
    </location>
</feature>
<dbReference type="EMBL" id="FNIX01000004">
    <property type="protein sequence ID" value="SDO82861.1"/>
    <property type="molecule type" value="Genomic_DNA"/>
</dbReference>
<keyword evidence="6" id="KW-1185">Reference proteome</keyword>
<dbReference type="SUPFAM" id="SSF52540">
    <property type="entry name" value="P-loop containing nucleoside triphosphate hydrolases"/>
    <property type="match status" value="1"/>
</dbReference>
<evidence type="ECO:0000256" key="2">
    <source>
        <dbReference type="ARBA" id="ARBA00022737"/>
    </source>
</evidence>
<gene>
    <name evidence="5" type="ORF">SAMN05421507_10490</name>
</gene>